<keyword evidence="2" id="KW-0963">Cytoplasm</keyword>
<feature type="region of interest" description="Disordered" evidence="11">
    <location>
        <begin position="83"/>
        <end position="112"/>
    </location>
</feature>
<dbReference type="Pfam" id="PF07714">
    <property type="entry name" value="PK_Tyr_Ser-Thr"/>
    <property type="match status" value="1"/>
</dbReference>
<reference evidence="14" key="1">
    <citation type="journal article" date="2024" name="IScience">
        <title>Strigolactones Initiate the Formation of Haustorium-like Structures in Castilleja.</title>
        <authorList>
            <person name="Buerger M."/>
            <person name="Peterson D."/>
            <person name="Chory J."/>
        </authorList>
    </citation>
    <scope>NUCLEOTIDE SEQUENCE [LARGE SCALE GENOMIC DNA]</scope>
</reference>
<dbReference type="FunFam" id="3.10.20.90:FF:000058">
    <property type="entry name" value="Octicosapeptide/phox/Bem1p domain kinase superfamily protein"/>
    <property type="match status" value="1"/>
</dbReference>
<dbReference type="GO" id="GO:0010928">
    <property type="term" value="P:regulation of auxin mediated signaling pathway"/>
    <property type="evidence" value="ECO:0007669"/>
    <property type="project" value="UniProtKB-ARBA"/>
</dbReference>
<dbReference type="InterPro" id="IPR000270">
    <property type="entry name" value="PB1_dom"/>
</dbReference>
<evidence type="ECO:0000256" key="2">
    <source>
        <dbReference type="ARBA" id="ARBA00022490"/>
    </source>
</evidence>
<evidence type="ECO:0000256" key="3">
    <source>
        <dbReference type="ARBA" id="ARBA00022527"/>
    </source>
</evidence>
<dbReference type="Proteomes" id="UP001632038">
    <property type="component" value="Unassembled WGS sequence"/>
</dbReference>
<dbReference type="PROSITE" id="PS50011">
    <property type="entry name" value="PROTEIN_KINASE_DOM"/>
    <property type="match status" value="1"/>
</dbReference>
<dbReference type="SMART" id="SM00220">
    <property type="entry name" value="S_TKc"/>
    <property type="match status" value="1"/>
</dbReference>
<dbReference type="InterPro" id="IPR011009">
    <property type="entry name" value="Kinase-like_dom_sf"/>
</dbReference>
<dbReference type="PANTHER" id="PTHR23257">
    <property type="entry name" value="SERINE-THREONINE PROTEIN KINASE"/>
    <property type="match status" value="1"/>
</dbReference>
<dbReference type="Gene3D" id="3.30.200.20">
    <property type="entry name" value="Phosphorylase Kinase, domain 1"/>
    <property type="match status" value="1"/>
</dbReference>
<evidence type="ECO:0000256" key="1">
    <source>
        <dbReference type="ARBA" id="ARBA00004496"/>
    </source>
</evidence>
<dbReference type="PROSITE" id="PS00108">
    <property type="entry name" value="PROTEIN_KINASE_ST"/>
    <property type="match status" value="1"/>
</dbReference>
<feature type="region of interest" description="Disordered" evidence="11">
    <location>
        <begin position="366"/>
        <end position="440"/>
    </location>
</feature>
<proteinExistence type="predicted"/>
<dbReference type="GO" id="GO:0004674">
    <property type="term" value="F:protein serine/threonine kinase activity"/>
    <property type="evidence" value="ECO:0007669"/>
    <property type="project" value="UniProtKB-KW"/>
</dbReference>
<dbReference type="InterPro" id="IPR017441">
    <property type="entry name" value="Protein_kinase_ATP_BS"/>
</dbReference>
<feature type="compositionally biased region" description="Polar residues" evidence="11">
    <location>
        <begin position="407"/>
        <end position="440"/>
    </location>
</feature>
<feature type="region of interest" description="Disordered" evidence="11">
    <location>
        <begin position="24"/>
        <end position="47"/>
    </location>
</feature>
<gene>
    <name evidence="13" type="ORF">CASFOL_039117</name>
</gene>
<comment type="caution">
    <text evidence="13">The sequence shown here is derived from an EMBL/GenBank/DDBJ whole genome shotgun (WGS) entry which is preliminary data.</text>
</comment>
<dbReference type="SMART" id="SM00666">
    <property type="entry name" value="PB1"/>
    <property type="match status" value="1"/>
</dbReference>
<evidence type="ECO:0000256" key="4">
    <source>
        <dbReference type="ARBA" id="ARBA00022553"/>
    </source>
</evidence>
<dbReference type="PRINTS" id="PR00109">
    <property type="entry name" value="TYRKINASE"/>
</dbReference>
<dbReference type="PROSITE" id="PS00107">
    <property type="entry name" value="PROTEIN_KINASE_ATP"/>
    <property type="match status" value="1"/>
</dbReference>
<dbReference type="Gene3D" id="1.10.510.10">
    <property type="entry name" value="Transferase(Phosphotransferase) domain 1"/>
    <property type="match status" value="1"/>
</dbReference>
<keyword evidence="7" id="KW-0418">Kinase</keyword>
<feature type="region of interest" description="Disordered" evidence="11">
    <location>
        <begin position="321"/>
        <end position="354"/>
    </location>
</feature>
<keyword evidence="5" id="KW-0808">Transferase</keyword>
<dbReference type="AlphaFoldDB" id="A0ABD3BH38"/>
<keyword evidence="6 10" id="KW-0547">Nucleotide-binding</keyword>
<comment type="subcellular location">
    <subcellularLocation>
        <location evidence="1">Cytoplasm</location>
    </subcellularLocation>
</comment>
<dbReference type="PANTHER" id="PTHR23257:SF957">
    <property type="entry name" value="F3O9.7 PROTEIN-RELATED"/>
    <property type="match status" value="1"/>
</dbReference>
<keyword evidence="3" id="KW-0723">Serine/threonine-protein kinase</keyword>
<evidence type="ECO:0000256" key="7">
    <source>
        <dbReference type="ARBA" id="ARBA00022777"/>
    </source>
</evidence>
<dbReference type="Pfam" id="PF00564">
    <property type="entry name" value="PB1"/>
    <property type="match status" value="1"/>
</dbReference>
<name>A0ABD3BH38_9LAMI</name>
<dbReference type="GO" id="GO:0009734">
    <property type="term" value="P:auxin-activated signaling pathway"/>
    <property type="evidence" value="ECO:0007669"/>
    <property type="project" value="UniProtKB-KW"/>
</dbReference>
<dbReference type="Gene3D" id="3.10.20.90">
    <property type="entry name" value="Phosphatidylinositol 3-kinase Catalytic Subunit, Chain A, domain 1"/>
    <property type="match status" value="1"/>
</dbReference>
<organism evidence="13 14">
    <name type="scientific">Castilleja foliolosa</name>
    <dbReference type="NCBI Taxonomy" id="1961234"/>
    <lineage>
        <taxon>Eukaryota</taxon>
        <taxon>Viridiplantae</taxon>
        <taxon>Streptophyta</taxon>
        <taxon>Embryophyta</taxon>
        <taxon>Tracheophyta</taxon>
        <taxon>Spermatophyta</taxon>
        <taxon>Magnoliopsida</taxon>
        <taxon>eudicotyledons</taxon>
        <taxon>Gunneridae</taxon>
        <taxon>Pentapetalae</taxon>
        <taxon>asterids</taxon>
        <taxon>lamiids</taxon>
        <taxon>Lamiales</taxon>
        <taxon>Orobanchaceae</taxon>
        <taxon>Pedicularideae</taxon>
        <taxon>Castillejinae</taxon>
        <taxon>Castilleja</taxon>
    </lineage>
</organism>
<evidence type="ECO:0000256" key="6">
    <source>
        <dbReference type="ARBA" id="ARBA00022741"/>
    </source>
</evidence>
<feature type="binding site" evidence="10">
    <location>
        <position position="809"/>
    </location>
    <ligand>
        <name>ATP</name>
        <dbReference type="ChEBI" id="CHEBI:30616"/>
    </ligand>
</feature>
<feature type="compositionally biased region" description="Basic and acidic residues" evidence="11">
    <location>
        <begin position="345"/>
        <end position="354"/>
    </location>
</feature>
<evidence type="ECO:0000256" key="11">
    <source>
        <dbReference type="SAM" id="MobiDB-lite"/>
    </source>
</evidence>
<dbReference type="InterPro" id="IPR000719">
    <property type="entry name" value="Prot_kinase_dom"/>
</dbReference>
<keyword evidence="8 10" id="KW-0067">ATP-binding</keyword>
<evidence type="ECO:0000256" key="10">
    <source>
        <dbReference type="PROSITE-ProRule" id="PRU10141"/>
    </source>
</evidence>
<dbReference type="FunFam" id="1.10.510.10:FF:000142">
    <property type="entry name" value="Octicosapeptide/phox/Bem1p domain kinase superfamily protein"/>
    <property type="match status" value="1"/>
</dbReference>
<evidence type="ECO:0000313" key="14">
    <source>
        <dbReference type="Proteomes" id="UP001632038"/>
    </source>
</evidence>
<dbReference type="CDD" id="cd13999">
    <property type="entry name" value="STKc_MAP3K-like"/>
    <property type="match status" value="1"/>
</dbReference>
<dbReference type="GO" id="GO:0005737">
    <property type="term" value="C:cytoplasm"/>
    <property type="evidence" value="ECO:0007669"/>
    <property type="project" value="UniProtKB-SubCell"/>
</dbReference>
<evidence type="ECO:0000256" key="8">
    <source>
        <dbReference type="ARBA" id="ARBA00022840"/>
    </source>
</evidence>
<evidence type="ECO:0000256" key="5">
    <source>
        <dbReference type="ARBA" id="ARBA00022679"/>
    </source>
</evidence>
<dbReference type="EMBL" id="JAVIJP010000087">
    <property type="protein sequence ID" value="KAL3616723.1"/>
    <property type="molecule type" value="Genomic_DNA"/>
</dbReference>
<dbReference type="InterPro" id="IPR050167">
    <property type="entry name" value="Ser_Thr_protein_kinase"/>
</dbReference>
<evidence type="ECO:0000259" key="12">
    <source>
        <dbReference type="PROSITE" id="PS50011"/>
    </source>
</evidence>
<keyword evidence="4" id="KW-0597">Phosphoprotein</keyword>
<dbReference type="SUPFAM" id="SSF54277">
    <property type="entry name" value="CAD &amp; PB1 domains"/>
    <property type="match status" value="1"/>
</dbReference>
<feature type="domain" description="Protein kinase" evidence="12">
    <location>
        <begin position="782"/>
        <end position="1048"/>
    </location>
</feature>
<accession>A0ABD3BH38</accession>
<dbReference type="InterPro" id="IPR001245">
    <property type="entry name" value="Ser-Thr/Tyr_kinase_cat_dom"/>
</dbReference>
<feature type="region of interest" description="Disordered" evidence="11">
    <location>
        <begin position="734"/>
        <end position="753"/>
    </location>
</feature>
<evidence type="ECO:0000256" key="9">
    <source>
        <dbReference type="ARBA" id="ARBA00023294"/>
    </source>
</evidence>
<keyword evidence="9" id="KW-0927">Auxin signaling pathway</keyword>
<protein>
    <recommendedName>
        <fullName evidence="12">Protein kinase domain-containing protein</fullName>
    </recommendedName>
</protein>
<dbReference type="FunFam" id="3.30.200.20:FF:000081">
    <property type="entry name" value="Octicosapeptide/phox/Bem1p domain kinase superfamily protein"/>
    <property type="match status" value="1"/>
</dbReference>
<sequence length="1068" mass="117925">MEQKKGKFPTDEQMKPEKISYISSDNWNEDQGSVNPRLTHDPSNSVNMTVGPRPVLNYSIQTGEEFALEFMWERVNPRQPYILSPTVEGNKETTSVDRSNGRPGPVNNVLPPVIKPLQTVSRTSSKATSAHRLRTHSSLGSFGGSSKAMKMLCSFDGKILPRPSDRKLRYVGGETRILRIRKDITWDELKQRTLAIYPEPHSIKYQLPGEDLDALVSVSCDEDVQNMMEECTVIDNGGSQKLRAFLLSDNELDDSQAGLESVDGYSDIQYVVAVNGMDFGSRRNSIGVGSQLGNNLDELLGLGVGKETGQVSLAPSHAFESTSFGHQGRTINHEQTEWNSSRVIQRTDTEDEKFVVPTSNRAPVAEKVVPNPVLEHTVPREAPNKTAGQKKIGPDKNHSPGPDDVLQTDTQLNKESSVQKINESSKTQTFGEGKTTASHPNNVLSEEATAVSASVEKGTLVIPTNADNEAHTKDISYEADAIPQPIFHSERIHREQAELNRWSKSDDSFGPQFLMTHSRSDVSQQITDSVRKLTDTSVTEEIIAQKTAHDTDDINKNEPNPKAEMKAVVDDESTLTTLEIHQRKMSRNDESSRIGGGAGTKERGDILIDINDRFPHELLSDIFRAAESSVGVVSHTAGLSVDMVNHEPKRWSFFQNLAQGDSRKDVSLMDQDHPTFSSSVVKFGDNAGPMDYGYMPFEAGVVAADQGLPPGPLRPDTMNLPSDYDISQMNVVESSQSNRQISSRPAGSDNQDGKIAIQPAGIPLDFSVEDRSSLQIINNRDLEELRELGSGTYGTVYHGKWRGSDVAIKRLKKSCFPGRSSEQERLTDDFWHEASILSKLHHPNVVAFYGVVQDGPGGTLATVTEYMVNGSLRHALISKDRHLDRRKRLIIAMDAAFGMEYLHARNIVHFDLKCDNLLVNLKDPSRPICKVGDFGLSKIKRNTLVTGGVRGTLPWMAPELLNGGSSMVSEKVDVFSFGIVLWEILTGEEPYANMHYGAIIGGIVNNTLRPLVPSFCDPEWRLLMEQCWAPDPLARPSFTEIAGRLRTMSAAASLAKQQVIAARNQLPK</sequence>
<evidence type="ECO:0000313" key="13">
    <source>
        <dbReference type="EMBL" id="KAL3616723.1"/>
    </source>
</evidence>
<dbReference type="InterPro" id="IPR008271">
    <property type="entry name" value="Ser/Thr_kinase_AS"/>
</dbReference>
<dbReference type="SUPFAM" id="SSF56112">
    <property type="entry name" value="Protein kinase-like (PK-like)"/>
    <property type="match status" value="1"/>
</dbReference>
<keyword evidence="14" id="KW-1185">Reference proteome</keyword>
<dbReference type="GO" id="GO:0005524">
    <property type="term" value="F:ATP binding"/>
    <property type="evidence" value="ECO:0007669"/>
    <property type="project" value="UniProtKB-UniRule"/>
</dbReference>
<feature type="compositionally biased region" description="Polar residues" evidence="11">
    <location>
        <begin position="734"/>
        <end position="750"/>
    </location>
</feature>
<dbReference type="CDD" id="cd06410">
    <property type="entry name" value="PB1_UP2"/>
    <property type="match status" value="1"/>
</dbReference>